<dbReference type="Proteomes" id="UP001162972">
    <property type="component" value="Chromosome 5"/>
</dbReference>
<keyword evidence="2" id="KW-1185">Reference proteome</keyword>
<reference evidence="1 2" key="1">
    <citation type="journal article" date="2023" name="Int. J. Mol. Sci.">
        <title>De Novo Assembly and Annotation of 11 Diverse Shrub Willow (Salix) Genomes Reveals Novel Gene Organization in Sex-Linked Regions.</title>
        <authorList>
            <person name="Hyden B."/>
            <person name="Feng K."/>
            <person name="Yates T.B."/>
            <person name="Jawdy S."/>
            <person name="Cereghino C."/>
            <person name="Smart L.B."/>
            <person name="Muchero W."/>
        </authorList>
    </citation>
    <scope>NUCLEOTIDE SEQUENCE [LARGE SCALE GENOMIC DNA]</scope>
    <source>
        <tissue evidence="1">Shoot tip</tissue>
    </source>
</reference>
<accession>A0AAD6P1D5</accession>
<proteinExistence type="predicted"/>
<sequence>MDSERATTKPRKCLEESELMNLRMSSGDWIFLDGGLEAVRKGNDGDFLGLRDWSEYYGLRIRMWWEIYCRRTDRAVTVDLWRILEAHGGGGCGCGCGCGCALGVLPFWRFFGEEEYWLRCGACWNQFN</sequence>
<comment type="caution">
    <text evidence="1">The sequence shown here is derived from an EMBL/GenBank/DDBJ whole genome shotgun (WGS) entry which is preliminary data.</text>
</comment>
<name>A0AAD6P1D5_9ROSI</name>
<dbReference type="EMBL" id="JAPFFJ010000013">
    <property type="protein sequence ID" value="KAJ6412829.1"/>
    <property type="molecule type" value="Genomic_DNA"/>
</dbReference>
<dbReference type="AlphaFoldDB" id="A0AAD6P1D5"/>
<evidence type="ECO:0000313" key="2">
    <source>
        <dbReference type="Proteomes" id="UP001162972"/>
    </source>
</evidence>
<organism evidence="1 2">
    <name type="scientific">Salix udensis</name>
    <dbReference type="NCBI Taxonomy" id="889485"/>
    <lineage>
        <taxon>Eukaryota</taxon>
        <taxon>Viridiplantae</taxon>
        <taxon>Streptophyta</taxon>
        <taxon>Embryophyta</taxon>
        <taxon>Tracheophyta</taxon>
        <taxon>Spermatophyta</taxon>
        <taxon>Magnoliopsida</taxon>
        <taxon>eudicotyledons</taxon>
        <taxon>Gunneridae</taxon>
        <taxon>Pentapetalae</taxon>
        <taxon>rosids</taxon>
        <taxon>fabids</taxon>
        <taxon>Malpighiales</taxon>
        <taxon>Salicaceae</taxon>
        <taxon>Saliceae</taxon>
        <taxon>Salix</taxon>
    </lineage>
</organism>
<gene>
    <name evidence="1" type="ORF">OIU84_005808</name>
</gene>
<protein>
    <submittedName>
        <fullName evidence="1">Uncharacterized protein</fullName>
    </submittedName>
</protein>
<evidence type="ECO:0000313" key="1">
    <source>
        <dbReference type="EMBL" id="KAJ6412829.1"/>
    </source>
</evidence>